<proteinExistence type="predicted"/>
<gene>
    <name evidence="1" type="ORF">IE53DRAFT_384408</name>
</gene>
<protein>
    <submittedName>
        <fullName evidence="1">Aldolase</fullName>
    </submittedName>
</protein>
<evidence type="ECO:0000313" key="1">
    <source>
        <dbReference type="EMBL" id="PWN53138.1"/>
    </source>
</evidence>
<accession>A0ACD0P4S3</accession>
<keyword evidence="2" id="KW-1185">Reference proteome</keyword>
<evidence type="ECO:0000313" key="2">
    <source>
        <dbReference type="Proteomes" id="UP000245626"/>
    </source>
</evidence>
<name>A0ACD0P4S3_9BASI</name>
<sequence length="297" mass="32545">MTMSSQGLTGILAAVPTPFSKDGSTIDTRVIQQIVDRMVSAGVHGIVTTGTTGEFPTLSEAEHKQVVEAYVKASRGRIPIIAGVGSNSTKVAIELSLHAQEAGVQAVMVVPPFYDPLPFGTLKRFFSDLCSSIRVPVIYYNLPGATGIHLTASQIRELAEIRGFDYLKDTSGNAKELADLLTNPVENFQAFNGWDTLTFFAFCHGAKASVWGVASLVPEESVEFYKTLVLEKDLEKAREQWKFLWKVSDFLESVNYPAGIKAGLKILGRDAGPTRLPTLPLEEKEIERLEKILAERK</sequence>
<organism evidence="1 2">
    <name type="scientific">Violaceomyces palustris</name>
    <dbReference type="NCBI Taxonomy" id="1673888"/>
    <lineage>
        <taxon>Eukaryota</taxon>
        <taxon>Fungi</taxon>
        <taxon>Dikarya</taxon>
        <taxon>Basidiomycota</taxon>
        <taxon>Ustilaginomycotina</taxon>
        <taxon>Ustilaginomycetes</taxon>
        <taxon>Violaceomycetales</taxon>
        <taxon>Violaceomycetaceae</taxon>
        <taxon>Violaceomyces</taxon>
    </lineage>
</organism>
<reference evidence="1 2" key="1">
    <citation type="journal article" date="2018" name="Mol. Biol. Evol.">
        <title>Broad Genomic Sampling Reveals a Smut Pathogenic Ancestry of the Fungal Clade Ustilaginomycotina.</title>
        <authorList>
            <person name="Kijpornyongpan T."/>
            <person name="Mondo S.J."/>
            <person name="Barry K."/>
            <person name="Sandor L."/>
            <person name="Lee J."/>
            <person name="Lipzen A."/>
            <person name="Pangilinan J."/>
            <person name="LaButti K."/>
            <person name="Hainaut M."/>
            <person name="Henrissat B."/>
            <person name="Grigoriev I.V."/>
            <person name="Spatafora J.W."/>
            <person name="Aime M.C."/>
        </authorList>
    </citation>
    <scope>NUCLEOTIDE SEQUENCE [LARGE SCALE GENOMIC DNA]</scope>
    <source>
        <strain evidence="1 2">SA 807</strain>
    </source>
</reference>
<dbReference type="Proteomes" id="UP000245626">
    <property type="component" value="Unassembled WGS sequence"/>
</dbReference>
<dbReference type="EMBL" id="KZ819740">
    <property type="protein sequence ID" value="PWN53138.1"/>
    <property type="molecule type" value="Genomic_DNA"/>
</dbReference>